<dbReference type="RefSeq" id="WP_301572621.1">
    <property type="nucleotide sequence ID" value="NZ_JAPWIE010000005.1"/>
</dbReference>
<evidence type="ECO:0000313" key="6">
    <source>
        <dbReference type="EMBL" id="MCZ4551703.1"/>
    </source>
</evidence>
<sequence>MNSTELLIIGSGPGAVSAAESYRDNGGSGRVLIVTTDPDLPYFRPPLSKDYLQGDSGPGDIALHPREWYSEHNVEVRTDTTVVELDTTTKNAKLSTSETIEFGTAIIATGAQPVPIPVPGGEHALLLRSFRAASDLRDAAEQAASAVVIGAGFIGCEAAASLAARGVTTTLVAPDDVPQERRLGPDAGARIRAMLDDSRVRYVGGPNVVKIEPGAVTLDDGVRINADLILAATGISPCADLAEAAGLTVDEGRIVVDEHMRTSAAGVLAVGDVATAHNTAAGRQVATEHWQDAVDQGEVAGATAAGVEKSWDAVPGFWTTIGNHTLKYAAWGDGYDSAHLVERNGGFPEGGFTVWYERGGVTVGGLTYNSDDDYDLAEKLVADHKPPPV</sequence>
<proteinExistence type="predicted"/>
<dbReference type="Proteomes" id="UP001067235">
    <property type="component" value="Unassembled WGS sequence"/>
</dbReference>
<gene>
    <name evidence="6" type="ORF">O4213_17050</name>
</gene>
<keyword evidence="2" id="KW-0285">Flavoprotein</keyword>
<dbReference type="InterPro" id="IPR016156">
    <property type="entry name" value="FAD/NAD-linked_Rdtase_dimer_sf"/>
</dbReference>
<evidence type="ECO:0000259" key="5">
    <source>
        <dbReference type="Pfam" id="PF07992"/>
    </source>
</evidence>
<comment type="caution">
    <text evidence="6">The sequence shown here is derived from an EMBL/GenBank/DDBJ whole genome shotgun (WGS) entry which is preliminary data.</text>
</comment>
<evidence type="ECO:0000313" key="7">
    <source>
        <dbReference type="Proteomes" id="UP001067235"/>
    </source>
</evidence>
<dbReference type="PRINTS" id="PR00411">
    <property type="entry name" value="PNDRDTASEI"/>
</dbReference>
<keyword evidence="4" id="KW-0560">Oxidoreductase</keyword>
<dbReference type="SUPFAM" id="SSF55424">
    <property type="entry name" value="FAD/NAD-linked reductases, dimerisation (C-terminal) domain"/>
    <property type="match status" value="1"/>
</dbReference>
<dbReference type="InterPro" id="IPR050446">
    <property type="entry name" value="FAD-oxidoreductase/Apoptosis"/>
</dbReference>
<name>A0ABT4MXH1_GORRU</name>
<keyword evidence="7" id="KW-1185">Reference proteome</keyword>
<dbReference type="Gene3D" id="3.30.390.30">
    <property type="match status" value="1"/>
</dbReference>
<dbReference type="InterPro" id="IPR036188">
    <property type="entry name" value="FAD/NAD-bd_sf"/>
</dbReference>
<accession>A0ABT4MXH1</accession>
<evidence type="ECO:0000256" key="4">
    <source>
        <dbReference type="ARBA" id="ARBA00023002"/>
    </source>
</evidence>
<dbReference type="InterPro" id="IPR023753">
    <property type="entry name" value="FAD/NAD-binding_dom"/>
</dbReference>
<protein>
    <submittedName>
        <fullName evidence="6">FAD-dependent oxidoreductase</fullName>
    </submittedName>
</protein>
<dbReference type="PANTHER" id="PTHR43557:SF2">
    <property type="entry name" value="RIESKE DOMAIN-CONTAINING PROTEIN-RELATED"/>
    <property type="match status" value="1"/>
</dbReference>
<dbReference type="PRINTS" id="PR00368">
    <property type="entry name" value="FADPNR"/>
</dbReference>
<feature type="domain" description="FAD/NAD(P)-binding" evidence="5">
    <location>
        <begin position="5"/>
        <end position="297"/>
    </location>
</feature>
<comment type="cofactor">
    <cofactor evidence="1">
        <name>FAD</name>
        <dbReference type="ChEBI" id="CHEBI:57692"/>
    </cofactor>
</comment>
<organism evidence="6 7">
    <name type="scientific">Gordonia rubripertincta</name>
    <name type="common">Rhodococcus corallinus</name>
    <dbReference type="NCBI Taxonomy" id="36822"/>
    <lineage>
        <taxon>Bacteria</taxon>
        <taxon>Bacillati</taxon>
        <taxon>Actinomycetota</taxon>
        <taxon>Actinomycetes</taxon>
        <taxon>Mycobacteriales</taxon>
        <taxon>Gordoniaceae</taxon>
        <taxon>Gordonia</taxon>
    </lineage>
</organism>
<dbReference type="Gene3D" id="3.50.50.60">
    <property type="entry name" value="FAD/NAD(P)-binding domain"/>
    <property type="match status" value="2"/>
</dbReference>
<dbReference type="EMBL" id="JAPWIE010000005">
    <property type="protein sequence ID" value="MCZ4551703.1"/>
    <property type="molecule type" value="Genomic_DNA"/>
</dbReference>
<evidence type="ECO:0000256" key="2">
    <source>
        <dbReference type="ARBA" id="ARBA00022630"/>
    </source>
</evidence>
<keyword evidence="3" id="KW-0274">FAD</keyword>
<dbReference type="Pfam" id="PF07992">
    <property type="entry name" value="Pyr_redox_2"/>
    <property type="match status" value="1"/>
</dbReference>
<reference evidence="6" key="1">
    <citation type="submission" date="2022-12" db="EMBL/GenBank/DDBJ databases">
        <authorList>
            <person name="Krivoruchko A.V."/>
            <person name="Elkin A."/>
        </authorList>
    </citation>
    <scope>NUCLEOTIDE SEQUENCE</scope>
    <source>
        <strain evidence="6">IEGM 1388</strain>
    </source>
</reference>
<dbReference type="SUPFAM" id="SSF51905">
    <property type="entry name" value="FAD/NAD(P)-binding domain"/>
    <property type="match status" value="2"/>
</dbReference>
<evidence type="ECO:0000256" key="3">
    <source>
        <dbReference type="ARBA" id="ARBA00022827"/>
    </source>
</evidence>
<dbReference type="PANTHER" id="PTHR43557">
    <property type="entry name" value="APOPTOSIS-INDUCING FACTOR 1"/>
    <property type="match status" value="1"/>
</dbReference>
<evidence type="ECO:0000256" key="1">
    <source>
        <dbReference type="ARBA" id="ARBA00001974"/>
    </source>
</evidence>